<feature type="region of interest" description="Disordered" evidence="1">
    <location>
        <begin position="42"/>
        <end position="70"/>
    </location>
</feature>
<dbReference type="EMBL" id="JARJCW010000038">
    <property type="protein sequence ID" value="KAJ7206813.1"/>
    <property type="molecule type" value="Genomic_DNA"/>
</dbReference>
<dbReference type="Proteomes" id="UP001219525">
    <property type="component" value="Unassembled WGS sequence"/>
</dbReference>
<proteinExistence type="predicted"/>
<accession>A0AAD6V9J7</accession>
<name>A0AAD6V9J7_9AGAR</name>
<evidence type="ECO:0000313" key="3">
    <source>
        <dbReference type="Proteomes" id="UP001219525"/>
    </source>
</evidence>
<evidence type="ECO:0000313" key="2">
    <source>
        <dbReference type="EMBL" id="KAJ7206813.1"/>
    </source>
</evidence>
<feature type="region of interest" description="Disordered" evidence="1">
    <location>
        <begin position="1"/>
        <end position="21"/>
    </location>
</feature>
<keyword evidence="3" id="KW-1185">Reference proteome</keyword>
<sequence length="320" mass="34386">MASGEYPSDVSNRPIANDLTPSTTCKRLGQLIMDTVTGTIKNKTAEPAKESGGVRTPLYPSSQLRSAPGGVSHELIGGAVGRRDQASLEDAPAGRRLATALKRRPVKDNARALNAIKRLVRLGEDCIGSDPVDSAEMGATRMEFALSLLAAVAKAKAMLKDLEQGTHLGWGPSATQELLSATQNSLSSSLTMFQIVSSPVTLGEPERRERDIGLTERNSITHTARRNVDGQDGDSVRTFIDGLAALYTEFRGRGDPNRGPGPDYTPVAPLSIGAQFLFECLEENEQSLNIALVVTRENVDKLLEILNGYGKSPMAKRYLP</sequence>
<evidence type="ECO:0000256" key="1">
    <source>
        <dbReference type="SAM" id="MobiDB-lite"/>
    </source>
</evidence>
<comment type="caution">
    <text evidence="2">The sequence shown here is derived from an EMBL/GenBank/DDBJ whole genome shotgun (WGS) entry which is preliminary data.</text>
</comment>
<organism evidence="2 3">
    <name type="scientific">Mycena pura</name>
    <dbReference type="NCBI Taxonomy" id="153505"/>
    <lineage>
        <taxon>Eukaryota</taxon>
        <taxon>Fungi</taxon>
        <taxon>Dikarya</taxon>
        <taxon>Basidiomycota</taxon>
        <taxon>Agaricomycotina</taxon>
        <taxon>Agaricomycetes</taxon>
        <taxon>Agaricomycetidae</taxon>
        <taxon>Agaricales</taxon>
        <taxon>Marasmiineae</taxon>
        <taxon>Mycenaceae</taxon>
        <taxon>Mycena</taxon>
    </lineage>
</organism>
<dbReference type="AlphaFoldDB" id="A0AAD6V9J7"/>
<gene>
    <name evidence="2" type="ORF">GGX14DRAFT_567890</name>
</gene>
<reference evidence="2" key="1">
    <citation type="submission" date="2023-03" db="EMBL/GenBank/DDBJ databases">
        <title>Massive genome expansion in bonnet fungi (Mycena s.s.) driven by repeated elements and novel gene families across ecological guilds.</title>
        <authorList>
            <consortium name="Lawrence Berkeley National Laboratory"/>
            <person name="Harder C.B."/>
            <person name="Miyauchi S."/>
            <person name="Viragh M."/>
            <person name="Kuo A."/>
            <person name="Thoen E."/>
            <person name="Andreopoulos B."/>
            <person name="Lu D."/>
            <person name="Skrede I."/>
            <person name="Drula E."/>
            <person name="Henrissat B."/>
            <person name="Morin E."/>
            <person name="Kohler A."/>
            <person name="Barry K."/>
            <person name="LaButti K."/>
            <person name="Morin E."/>
            <person name="Salamov A."/>
            <person name="Lipzen A."/>
            <person name="Mereny Z."/>
            <person name="Hegedus B."/>
            <person name="Baldrian P."/>
            <person name="Stursova M."/>
            <person name="Weitz H."/>
            <person name="Taylor A."/>
            <person name="Grigoriev I.V."/>
            <person name="Nagy L.G."/>
            <person name="Martin F."/>
            <person name="Kauserud H."/>
        </authorList>
    </citation>
    <scope>NUCLEOTIDE SEQUENCE</scope>
    <source>
        <strain evidence="2">9144</strain>
    </source>
</reference>
<protein>
    <submittedName>
        <fullName evidence="2">Uncharacterized protein</fullName>
    </submittedName>
</protein>